<dbReference type="NCBIfam" id="TIGR02605">
    <property type="entry name" value="CxxC_CxxC_SSSS"/>
    <property type="match status" value="1"/>
</dbReference>
<proteinExistence type="predicted"/>
<gene>
    <name evidence="1" type="ORF">KC717_06520</name>
</gene>
<comment type="caution">
    <text evidence="1">The sequence shown here is derived from an EMBL/GenBank/DDBJ whole genome shotgun (WGS) entry which is preliminary data.</text>
</comment>
<accession>A0A955L8Z0</accession>
<evidence type="ECO:0000313" key="2">
    <source>
        <dbReference type="Proteomes" id="UP000754563"/>
    </source>
</evidence>
<reference evidence="1" key="1">
    <citation type="submission" date="2020-04" db="EMBL/GenBank/DDBJ databases">
        <authorList>
            <person name="Zhang T."/>
        </authorList>
    </citation>
    <scope>NUCLEOTIDE SEQUENCE</scope>
    <source>
        <strain evidence="1">HKST-UBA11</strain>
    </source>
</reference>
<evidence type="ECO:0000313" key="1">
    <source>
        <dbReference type="EMBL" id="MCA9386270.1"/>
    </source>
</evidence>
<name>A0A955L8Z0_9BACT</name>
<dbReference type="InterPro" id="IPR013429">
    <property type="entry name" value="Regulatory_FmdB_Zinc_ribbon"/>
</dbReference>
<reference evidence="1" key="2">
    <citation type="journal article" date="2021" name="Microbiome">
        <title>Successional dynamics and alternative stable states in a saline activated sludge microbial community over 9 years.</title>
        <authorList>
            <person name="Wang Y."/>
            <person name="Ye J."/>
            <person name="Ju F."/>
            <person name="Liu L."/>
            <person name="Boyd J.A."/>
            <person name="Deng Y."/>
            <person name="Parks D.H."/>
            <person name="Jiang X."/>
            <person name="Yin X."/>
            <person name="Woodcroft B.J."/>
            <person name="Tyson G.W."/>
            <person name="Hugenholtz P."/>
            <person name="Polz M.F."/>
            <person name="Zhang T."/>
        </authorList>
    </citation>
    <scope>NUCLEOTIDE SEQUENCE</scope>
    <source>
        <strain evidence="1">HKST-UBA11</strain>
    </source>
</reference>
<dbReference type="Proteomes" id="UP000754563">
    <property type="component" value="Unassembled WGS sequence"/>
</dbReference>
<dbReference type="AlphaFoldDB" id="A0A955L8Z0"/>
<protein>
    <submittedName>
        <fullName evidence="1">Uncharacterized protein</fullName>
    </submittedName>
</protein>
<organism evidence="1 2">
    <name type="scientific">Candidatus Dojkabacteria bacterium</name>
    <dbReference type="NCBI Taxonomy" id="2099670"/>
    <lineage>
        <taxon>Bacteria</taxon>
        <taxon>Candidatus Dojkabacteria</taxon>
    </lineage>
</organism>
<dbReference type="EMBL" id="JAGQLH010000112">
    <property type="protein sequence ID" value="MCA9386270.1"/>
    <property type="molecule type" value="Genomic_DNA"/>
</dbReference>
<sequence>MTNRPYICETCGSFERMESMKDSTLKICPTCGGSCKIDFKVLAKESLMSTLPAYMDVEVNKMTGIRKGYRNRNITFNGYRSNNG</sequence>